<protein>
    <recommendedName>
        <fullName evidence="4">PH domain-containing protein</fullName>
    </recommendedName>
</protein>
<evidence type="ECO:0008006" key="4">
    <source>
        <dbReference type="Google" id="ProtNLM"/>
    </source>
</evidence>
<keyword evidence="1" id="KW-0812">Transmembrane</keyword>
<feature type="transmembrane region" description="Helical" evidence="1">
    <location>
        <begin position="32"/>
        <end position="49"/>
    </location>
</feature>
<feature type="transmembrane region" description="Helical" evidence="1">
    <location>
        <begin position="55"/>
        <end position="73"/>
    </location>
</feature>
<dbReference type="EMBL" id="AP021858">
    <property type="protein sequence ID" value="BBO24460.1"/>
    <property type="molecule type" value="Genomic_DNA"/>
</dbReference>
<reference evidence="2" key="1">
    <citation type="journal article" name="DNA Res.">
        <title>The physiological potential of anammox bacteria as revealed by their core genome structure.</title>
        <authorList>
            <person name="Okubo T."/>
            <person name="Toyoda A."/>
            <person name="Fukuhara K."/>
            <person name="Uchiyama I."/>
            <person name="Harigaya Y."/>
            <person name="Kuroiwa M."/>
            <person name="Suzuki T."/>
            <person name="Murakami Y."/>
            <person name="Suwa Y."/>
            <person name="Takami H."/>
        </authorList>
    </citation>
    <scope>NUCLEOTIDE SEQUENCE</scope>
    <source>
        <strain evidence="2">317325-2</strain>
    </source>
</reference>
<dbReference type="Proteomes" id="UP000662873">
    <property type="component" value="Chromosome"/>
</dbReference>
<evidence type="ECO:0000313" key="2">
    <source>
        <dbReference type="EMBL" id="BBO24460.1"/>
    </source>
</evidence>
<gene>
    <name evidence="2" type="ORF">NPRO_20550</name>
</gene>
<name>A0A809RAF7_9BACT</name>
<proteinExistence type="predicted"/>
<sequence>MSGDNDSSSEGMAAEPLNWELTLWKQQPGRRIVVFVCAGVAGLFGWFLFQNALLALVGALVILGSTTEFWLPLRYTVDAKGARVRSGISVTAIDWDDVKRVTLSEDGLKISPLAAPGRTAVFRGVYLRFEENQEQVVNQVRRFWRGEIGVLGERAIGGETEGIDSQGGESGDQEGA</sequence>
<keyword evidence="1" id="KW-0472">Membrane</keyword>
<keyword evidence="1" id="KW-1133">Transmembrane helix</keyword>
<evidence type="ECO:0000313" key="3">
    <source>
        <dbReference type="Proteomes" id="UP000662873"/>
    </source>
</evidence>
<dbReference type="AlphaFoldDB" id="A0A809RAF7"/>
<organism evidence="2 3">
    <name type="scientific">Candidatus Nitrosymbiomonas proteolyticus</name>
    <dbReference type="NCBI Taxonomy" id="2608984"/>
    <lineage>
        <taxon>Bacteria</taxon>
        <taxon>Bacillati</taxon>
        <taxon>Armatimonadota</taxon>
        <taxon>Armatimonadota incertae sedis</taxon>
        <taxon>Candidatus Nitrosymbiomonas</taxon>
    </lineage>
</organism>
<dbReference type="KEGG" id="npy:NPRO_20550"/>
<accession>A0A809RAF7</accession>
<evidence type="ECO:0000256" key="1">
    <source>
        <dbReference type="SAM" id="Phobius"/>
    </source>
</evidence>